<evidence type="ECO:0000313" key="4">
    <source>
        <dbReference type="Proteomes" id="UP000181936"/>
    </source>
</evidence>
<proteinExistence type="predicted"/>
<keyword evidence="1" id="KW-1133">Transmembrane helix</keyword>
<keyword evidence="4" id="KW-1185">Reference proteome</keyword>
<dbReference type="EMBL" id="CP016020">
    <property type="protein sequence ID" value="APH04954.1"/>
    <property type="molecule type" value="Genomic_DNA"/>
</dbReference>
<dbReference type="InterPro" id="IPR053150">
    <property type="entry name" value="Teicoplanin_resist-assoc"/>
</dbReference>
<feature type="transmembrane region" description="Helical" evidence="1">
    <location>
        <begin position="120"/>
        <end position="141"/>
    </location>
</feature>
<feature type="transmembrane region" description="Helical" evidence="1">
    <location>
        <begin position="5"/>
        <end position="22"/>
    </location>
</feature>
<dbReference type="RefSeq" id="WP_072579747.1">
    <property type="nucleotide sequence ID" value="NZ_CP016020.1"/>
</dbReference>
<accession>A0A1L3MRS8</accession>
<feature type="transmembrane region" description="Helical" evidence="1">
    <location>
        <begin position="61"/>
        <end position="80"/>
    </location>
</feature>
<gene>
    <name evidence="3" type="ORF">A9C19_09430</name>
</gene>
<evidence type="ECO:0000256" key="1">
    <source>
        <dbReference type="SAM" id="Phobius"/>
    </source>
</evidence>
<dbReference type="AlphaFoldDB" id="A0A1L3MRS8"/>
<dbReference type="PANTHER" id="PTHR36834">
    <property type="entry name" value="MEMBRANE PROTEIN-RELATED"/>
    <property type="match status" value="1"/>
</dbReference>
<feature type="transmembrane region" description="Helical" evidence="1">
    <location>
        <begin position="28"/>
        <end position="49"/>
    </location>
</feature>
<dbReference type="PANTHER" id="PTHR36834:SF1">
    <property type="entry name" value="INTEGRAL MEMBRANE PROTEIN"/>
    <property type="match status" value="1"/>
</dbReference>
<keyword evidence="1" id="KW-0472">Membrane</keyword>
<sequence>MKKYILLFIPIIFYAPSLFTYYEGIDSHWIYVMKIVVNLFTVSICLGLILKVTTLHNVMNWLIAASFVIYFIVLYQQTIFNQFYFDRVEFNPENLSFLFNSVNVIPLRGIIEVIQNSPNAIFQIVGNLIMLTPFAFCMMYFKWAKKMKSAIIYSFFISLFIETIQFIQHVLGLLFNIGFGRSTDMDDIILNTLGAVGGIGCYYIWTKIEKMFHHGGVKKMYRKTNKDF</sequence>
<keyword evidence="1" id="KW-0812">Transmembrane</keyword>
<feature type="transmembrane region" description="Helical" evidence="1">
    <location>
        <begin position="150"/>
        <end position="168"/>
    </location>
</feature>
<feature type="domain" description="VanZ-like" evidence="2">
    <location>
        <begin position="67"/>
        <end position="205"/>
    </location>
</feature>
<reference evidence="3 4" key="1">
    <citation type="journal article" date="2016" name="Sci. Rep.">
        <title>Complete genome sequence and transcriptomic analysis of a novel marine strain Bacillus weihaiensis reveals the mechanism of brown algae degradation.</title>
        <authorList>
            <person name="Zhu Y."/>
            <person name="Chen P."/>
            <person name="Bao Y."/>
            <person name="Men Y."/>
            <person name="Zeng Y."/>
            <person name="Yang J."/>
            <person name="Sun J."/>
            <person name="Sun Y."/>
        </authorList>
    </citation>
    <scope>NUCLEOTIDE SEQUENCE [LARGE SCALE GENOMIC DNA]</scope>
    <source>
        <strain evidence="3 4">Alg07</strain>
    </source>
</reference>
<name>A0A1L3MRS8_9BACI</name>
<dbReference type="InterPro" id="IPR006976">
    <property type="entry name" value="VanZ-like"/>
</dbReference>
<dbReference type="KEGG" id="bwh:A9C19_09430"/>
<dbReference type="Pfam" id="PF04892">
    <property type="entry name" value="VanZ"/>
    <property type="match status" value="1"/>
</dbReference>
<protein>
    <recommendedName>
        <fullName evidence="2">VanZ-like domain-containing protein</fullName>
    </recommendedName>
</protein>
<evidence type="ECO:0000313" key="3">
    <source>
        <dbReference type="EMBL" id="APH04954.1"/>
    </source>
</evidence>
<evidence type="ECO:0000259" key="2">
    <source>
        <dbReference type="Pfam" id="PF04892"/>
    </source>
</evidence>
<dbReference type="STRING" id="1547283.A9C19_09430"/>
<dbReference type="Proteomes" id="UP000181936">
    <property type="component" value="Chromosome"/>
</dbReference>
<feature type="transmembrane region" description="Helical" evidence="1">
    <location>
        <begin position="188"/>
        <end position="205"/>
    </location>
</feature>
<dbReference type="OrthoDB" id="4822551at2"/>
<organism evidence="3 4">
    <name type="scientific">Bacillus weihaiensis</name>
    <dbReference type="NCBI Taxonomy" id="1547283"/>
    <lineage>
        <taxon>Bacteria</taxon>
        <taxon>Bacillati</taxon>
        <taxon>Bacillota</taxon>
        <taxon>Bacilli</taxon>
        <taxon>Bacillales</taxon>
        <taxon>Bacillaceae</taxon>
        <taxon>Bacillus</taxon>
    </lineage>
</organism>